<name>Q2NJ09_AYWBP</name>
<keyword evidence="4" id="KW-0653">Protein transport</keyword>
<dbReference type="GO" id="GO:0008320">
    <property type="term" value="F:protein transmembrane transporter activity"/>
    <property type="evidence" value="ECO:0007669"/>
    <property type="project" value="InterPro"/>
</dbReference>
<sequence length="184" mass="21717">MCFVFKPKLQHQTTSKSKLKTFNFKKILLLLRQTHFASRNQVKEFFNFMGIKIVSENKKNQLLEVIKREYSWLNILLIITSILSLALCGQLWQTKHFETMHWTFPCALVLLSFFIFAIGSFSFFKDAFLQICNIIWPSLKQILFNTLQVIFFTLFLILFVHTIDSYVIGKLTKFCVEIKNLLSK</sequence>
<dbReference type="HOGENOM" id="CLU_125831_0_0_14"/>
<reference evidence="9 10" key="1">
    <citation type="journal article" date="2006" name="J. Bacteriol.">
        <title>Living with genome instability: the adaptation of phytoplasmas to diverse environments of their insect and plant hosts.</title>
        <authorList>
            <person name="Bai X."/>
            <person name="Zhang J."/>
            <person name="Ewing A."/>
            <person name="Miller S.A."/>
            <person name="Jancso Radek A."/>
            <person name="Shevchenko D.V."/>
            <person name="Tsukerman K."/>
            <person name="Walunas T."/>
            <person name="Lapidus A."/>
            <person name="Campbell J.W."/>
            <person name="Hogenhout S.A."/>
        </authorList>
    </citation>
    <scope>NUCLEOTIDE SEQUENCE [LARGE SCALE GENOMIC DNA]</scope>
    <source>
        <strain evidence="9 10">AYWB</strain>
    </source>
</reference>
<dbReference type="KEGG" id="ayw:AYWB_467"/>
<evidence type="ECO:0000256" key="1">
    <source>
        <dbReference type="ARBA" id="ARBA00004370"/>
    </source>
</evidence>
<evidence type="ECO:0000256" key="5">
    <source>
        <dbReference type="ARBA" id="ARBA00022989"/>
    </source>
</evidence>
<keyword evidence="7 8" id="KW-0472">Membrane</keyword>
<dbReference type="PhylomeDB" id="Q2NJ09"/>
<evidence type="ECO:0000313" key="10">
    <source>
        <dbReference type="Proteomes" id="UP000001934"/>
    </source>
</evidence>
<dbReference type="Pfam" id="PF00584">
    <property type="entry name" value="SecE"/>
    <property type="match status" value="1"/>
</dbReference>
<dbReference type="Proteomes" id="UP000001934">
    <property type="component" value="Chromosome"/>
</dbReference>
<organism evidence="9 10">
    <name type="scientific">Aster yellows witches'-broom phytoplasma (strain AYWB)</name>
    <dbReference type="NCBI Taxonomy" id="322098"/>
    <lineage>
        <taxon>Bacteria</taxon>
        <taxon>Bacillati</taxon>
        <taxon>Mycoplasmatota</taxon>
        <taxon>Mollicutes</taxon>
        <taxon>Acholeplasmatales</taxon>
        <taxon>Acholeplasmataceae</taxon>
        <taxon>Candidatus Phytoplasma</taxon>
        <taxon>16SrI (Aster yellows group)</taxon>
    </lineage>
</organism>
<dbReference type="InterPro" id="IPR001901">
    <property type="entry name" value="Translocase_SecE/Sec61-g"/>
</dbReference>
<dbReference type="GO" id="GO:0006886">
    <property type="term" value="P:intracellular protein transport"/>
    <property type="evidence" value="ECO:0007669"/>
    <property type="project" value="InterPro"/>
</dbReference>
<evidence type="ECO:0000256" key="4">
    <source>
        <dbReference type="ARBA" id="ARBA00022927"/>
    </source>
</evidence>
<feature type="transmembrane region" description="Helical" evidence="8">
    <location>
        <begin position="99"/>
        <end position="121"/>
    </location>
</feature>
<dbReference type="InterPro" id="IPR038379">
    <property type="entry name" value="SecE_sf"/>
</dbReference>
<keyword evidence="10" id="KW-1185">Reference proteome</keyword>
<evidence type="ECO:0000256" key="6">
    <source>
        <dbReference type="ARBA" id="ARBA00023010"/>
    </source>
</evidence>
<dbReference type="EMBL" id="CP000061">
    <property type="protein sequence ID" value="ABC65584.1"/>
    <property type="molecule type" value="Genomic_DNA"/>
</dbReference>
<feature type="transmembrane region" description="Helical" evidence="8">
    <location>
        <begin position="72"/>
        <end position="93"/>
    </location>
</feature>
<comment type="subcellular location">
    <subcellularLocation>
        <location evidence="1">Membrane</location>
    </subcellularLocation>
</comment>
<dbReference type="AlphaFoldDB" id="Q2NJ09"/>
<proteinExistence type="predicted"/>
<dbReference type="InterPro" id="IPR005807">
    <property type="entry name" value="SecE_bac"/>
</dbReference>
<accession>Q2NJ09</accession>
<keyword evidence="2" id="KW-0813">Transport</keyword>
<evidence type="ECO:0000256" key="3">
    <source>
        <dbReference type="ARBA" id="ARBA00022692"/>
    </source>
</evidence>
<dbReference type="GO" id="GO:0009306">
    <property type="term" value="P:protein secretion"/>
    <property type="evidence" value="ECO:0007669"/>
    <property type="project" value="InterPro"/>
</dbReference>
<feature type="transmembrane region" description="Helical" evidence="8">
    <location>
        <begin position="142"/>
        <end position="163"/>
    </location>
</feature>
<dbReference type="GO" id="GO:0016020">
    <property type="term" value="C:membrane"/>
    <property type="evidence" value="ECO:0007669"/>
    <property type="project" value="UniProtKB-SubCell"/>
</dbReference>
<evidence type="ECO:0000256" key="8">
    <source>
        <dbReference type="SAM" id="Phobius"/>
    </source>
</evidence>
<keyword evidence="3 8" id="KW-0812">Transmembrane</keyword>
<dbReference type="STRING" id="322098.AYWB_467"/>
<dbReference type="GO" id="GO:0006605">
    <property type="term" value="P:protein targeting"/>
    <property type="evidence" value="ECO:0007669"/>
    <property type="project" value="InterPro"/>
</dbReference>
<evidence type="ECO:0000256" key="2">
    <source>
        <dbReference type="ARBA" id="ARBA00022448"/>
    </source>
</evidence>
<dbReference type="NCBIfam" id="TIGR00964">
    <property type="entry name" value="secE_bact"/>
    <property type="match status" value="1"/>
</dbReference>
<gene>
    <name evidence="9" type="primary">secE</name>
    <name evidence="9" type="ordered locus">AYWB_467</name>
</gene>
<evidence type="ECO:0000256" key="7">
    <source>
        <dbReference type="ARBA" id="ARBA00023136"/>
    </source>
</evidence>
<keyword evidence="5 8" id="KW-1133">Transmembrane helix</keyword>
<dbReference type="eggNOG" id="COG0690">
    <property type="taxonomic scope" value="Bacteria"/>
</dbReference>
<keyword evidence="6" id="KW-0811">Translocation</keyword>
<protein>
    <submittedName>
        <fullName evidence="9">Protein translocase subunit SecE</fullName>
    </submittedName>
</protein>
<evidence type="ECO:0000313" key="9">
    <source>
        <dbReference type="EMBL" id="ABC65584.1"/>
    </source>
</evidence>
<dbReference type="Gene3D" id="1.20.5.1030">
    <property type="entry name" value="Preprotein translocase secy subunit"/>
    <property type="match status" value="1"/>
</dbReference>